<feature type="active site" evidence="10 11">
    <location>
        <position position="185"/>
    </location>
</feature>
<dbReference type="NCBIfam" id="TIGR01855">
    <property type="entry name" value="IMP_synth_hisH"/>
    <property type="match status" value="1"/>
</dbReference>
<sequence length="209" mass="23324">MIAVIDYGIGNLASITNALNRLNIPAVISRSISTIEKADCLILPGVGAAGEGMRNLQKSGLDKVIKKEIIKGKKFLGICLGMQLLFERSEEGNVECLGLLKGRVKKFKRERKVPQIGWNQVRIKNAELGIKNKLFNKISDKSYFYFVNSFYCTPEDKSLIVGETEYGEKFASVIIKNNIIATQFHPEKSGILGIKLLNNIIKYFSLHSL</sequence>
<dbReference type="EMBL" id="MFJN01000055">
    <property type="protein sequence ID" value="OGG20130.1"/>
    <property type="molecule type" value="Genomic_DNA"/>
</dbReference>
<comment type="pathway">
    <text evidence="1 10">Amino-acid biosynthesis; L-histidine biosynthesis; L-histidine from 5-phospho-alpha-D-ribose 1-diphosphate: step 5/9.</text>
</comment>
<dbReference type="GO" id="GO:0000105">
    <property type="term" value="P:L-histidine biosynthetic process"/>
    <property type="evidence" value="ECO:0007669"/>
    <property type="project" value="UniProtKB-UniRule"/>
</dbReference>
<dbReference type="Pfam" id="PF00117">
    <property type="entry name" value="GATase"/>
    <property type="match status" value="1"/>
</dbReference>
<dbReference type="SUPFAM" id="SSF52317">
    <property type="entry name" value="Class I glutamine amidotransferase-like"/>
    <property type="match status" value="1"/>
</dbReference>
<organism evidence="13 14">
    <name type="scientific">Candidatus Gottesmanbacteria bacterium RIFCSPHIGHO2_02_FULL_40_13</name>
    <dbReference type="NCBI Taxonomy" id="1798384"/>
    <lineage>
        <taxon>Bacteria</taxon>
        <taxon>Candidatus Gottesmaniibacteriota</taxon>
    </lineage>
</organism>
<gene>
    <name evidence="10" type="primary">hisH</name>
    <name evidence="13" type="ORF">A3D03_02285</name>
</gene>
<evidence type="ECO:0000256" key="1">
    <source>
        <dbReference type="ARBA" id="ARBA00005091"/>
    </source>
</evidence>
<dbReference type="InterPro" id="IPR017926">
    <property type="entry name" value="GATASE"/>
</dbReference>
<keyword evidence="10" id="KW-0963">Cytoplasm</keyword>
<dbReference type="HAMAP" id="MF_00278">
    <property type="entry name" value="HisH"/>
    <property type="match status" value="1"/>
</dbReference>
<feature type="active site" evidence="10 11">
    <location>
        <position position="187"/>
    </location>
</feature>
<dbReference type="GO" id="GO:0005737">
    <property type="term" value="C:cytoplasm"/>
    <property type="evidence" value="ECO:0007669"/>
    <property type="project" value="UniProtKB-SubCell"/>
</dbReference>
<accession>A0A1F6A600</accession>
<keyword evidence="6 10" id="KW-0368">Histidine biosynthesis</keyword>
<keyword evidence="7 10" id="KW-0456">Lyase</keyword>
<dbReference type="GO" id="GO:0004359">
    <property type="term" value="F:glutaminase activity"/>
    <property type="evidence" value="ECO:0007669"/>
    <property type="project" value="UniProtKB-EC"/>
</dbReference>
<comment type="subunit">
    <text evidence="2 10">Heterodimer of HisH and HisF.</text>
</comment>
<evidence type="ECO:0000256" key="11">
    <source>
        <dbReference type="PIRSR" id="PIRSR000495-1"/>
    </source>
</evidence>
<evidence type="ECO:0000256" key="2">
    <source>
        <dbReference type="ARBA" id="ARBA00011152"/>
    </source>
</evidence>
<dbReference type="PANTHER" id="PTHR42701:SF1">
    <property type="entry name" value="IMIDAZOLE GLYCEROL PHOSPHATE SYNTHASE SUBUNIT HISH"/>
    <property type="match status" value="1"/>
</dbReference>
<dbReference type="EC" id="3.5.1.2" evidence="10"/>
<dbReference type="EC" id="4.3.2.10" evidence="10"/>
<evidence type="ECO:0000259" key="12">
    <source>
        <dbReference type="Pfam" id="PF00117"/>
    </source>
</evidence>
<comment type="subcellular location">
    <subcellularLocation>
        <location evidence="10">Cytoplasm</location>
    </subcellularLocation>
</comment>
<keyword evidence="4 10" id="KW-0378">Hydrolase</keyword>
<dbReference type="InterPro" id="IPR010139">
    <property type="entry name" value="Imidazole-glycPsynth_HisH"/>
</dbReference>
<evidence type="ECO:0000256" key="4">
    <source>
        <dbReference type="ARBA" id="ARBA00022801"/>
    </source>
</evidence>
<dbReference type="InterPro" id="IPR029062">
    <property type="entry name" value="Class_I_gatase-like"/>
</dbReference>
<evidence type="ECO:0000256" key="3">
    <source>
        <dbReference type="ARBA" id="ARBA00022605"/>
    </source>
</evidence>
<evidence type="ECO:0000256" key="7">
    <source>
        <dbReference type="ARBA" id="ARBA00023239"/>
    </source>
</evidence>
<dbReference type="PANTHER" id="PTHR42701">
    <property type="entry name" value="IMIDAZOLE GLYCEROL PHOSPHATE SYNTHASE SUBUNIT HISH"/>
    <property type="match status" value="1"/>
</dbReference>
<reference evidence="13 14" key="1">
    <citation type="journal article" date="2016" name="Nat. Commun.">
        <title>Thousands of microbial genomes shed light on interconnected biogeochemical processes in an aquifer system.</title>
        <authorList>
            <person name="Anantharaman K."/>
            <person name="Brown C.T."/>
            <person name="Hug L.A."/>
            <person name="Sharon I."/>
            <person name="Castelle C.J."/>
            <person name="Probst A.J."/>
            <person name="Thomas B.C."/>
            <person name="Singh A."/>
            <person name="Wilkins M.J."/>
            <person name="Karaoz U."/>
            <person name="Brodie E.L."/>
            <person name="Williams K.H."/>
            <person name="Hubbard S.S."/>
            <person name="Banfield J.F."/>
        </authorList>
    </citation>
    <scope>NUCLEOTIDE SEQUENCE [LARGE SCALE GENOMIC DNA]</scope>
</reference>
<dbReference type="PIRSF" id="PIRSF000495">
    <property type="entry name" value="Amidotransf_hisH"/>
    <property type="match status" value="1"/>
</dbReference>
<dbReference type="STRING" id="1798384.A3D03_02285"/>
<dbReference type="Gene3D" id="3.40.50.880">
    <property type="match status" value="1"/>
</dbReference>
<protein>
    <recommendedName>
        <fullName evidence="10">Imidazole glycerol phosphate synthase subunit HisH</fullName>
        <ecNumber evidence="10">4.3.2.10</ecNumber>
    </recommendedName>
    <alternativeName>
        <fullName evidence="10">IGP synthase glutaminase subunit</fullName>
        <ecNumber evidence="10">3.5.1.2</ecNumber>
    </alternativeName>
    <alternativeName>
        <fullName evidence="10">IGP synthase subunit HisH</fullName>
    </alternativeName>
    <alternativeName>
        <fullName evidence="10">ImGP synthase subunit HisH</fullName>
        <shortName evidence="10">IGPS subunit HisH</shortName>
    </alternativeName>
</protein>
<feature type="domain" description="Glutamine amidotransferase" evidence="12">
    <location>
        <begin position="4"/>
        <end position="190"/>
    </location>
</feature>
<evidence type="ECO:0000256" key="9">
    <source>
        <dbReference type="ARBA" id="ARBA00049534"/>
    </source>
</evidence>
<evidence type="ECO:0000256" key="10">
    <source>
        <dbReference type="HAMAP-Rule" id="MF_00278"/>
    </source>
</evidence>
<dbReference type="CDD" id="cd01748">
    <property type="entry name" value="GATase1_IGP_Synthase"/>
    <property type="match status" value="1"/>
</dbReference>
<dbReference type="GO" id="GO:0016829">
    <property type="term" value="F:lyase activity"/>
    <property type="evidence" value="ECO:0007669"/>
    <property type="project" value="UniProtKB-KW"/>
</dbReference>
<comment type="function">
    <text evidence="10">IGPS catalyzes the conversion of PRFAR and glutamine to IGP, AICAR and glutamate. The HisH subunit catalyzes the hydrolysis of glutamine to glutamate and ammonia as part of the synthesis of IGP and AICAR. The resulting ammonia molecule is channeled to the active site of HisF.</text>
</comment>
<dbReference type="AlphaFoldDB" id="A0A1F6A600"/>
<evidence type="ECO:0000256" key="8">
    <source>
        <dbReference type="ARBA" id="ARBA00047838"/>
    </source>
</evidence>
<dbReference type="Proteomes" id="UP000177092">
    <property type="component" value="Unassembled WGS sequence"/>
</dbReference>
<keyword evidence="13" id="KW-0808">Transferase</keyword>
<comment type="catalytic activity">
    <reaction evidence="8 10">
        <text>5-[(5-phospho-1-deoxy-D-ribulos-1-ylimino)methylamino]-1-(5-phospho-beta-D-ribosyl)imidazole-4-carboxamide + L-glutamine = D-erythro-1-(imidazol-4-yl)glycerol 3-phosphate + 5-amino-1-(5-phospho-beta-D-ribosyl)imidazole-4-carboxamide + L-glutamate + H(+)</text>
        <dbReference type="Rhea" id="RHEA:24793"/>
        <dbReference type="ChEBI" id="CHEBI:15378"/>
        <dbReference type="ChEBI" id="CHEBI:29985"/>
        <dbReference type="ChEBI" id="CHEBI:58278"/>
        <dbReference type="ChEBI" id="CHEBI:58359"/>
        <dbReference type="ChEBI" id="CHEBI:58475"/>
        <dbReference type="ChEBI" id="CHEBI:58525"/>
        <dbReference type="EC" id="4.3.2.10"/>
    </reaction>
</comment>
<evidence type="ECO:0000256" key="6">
    <source>
        <dbReference type="ARBA" id="ARBA00023102"/>
    </source>
</evidence>
<keyword evidence="5 10" id="KW-0315">Glutamine amidotransferase</keyword>
<feature type="active site" description="Nucleophile" evidence="10 11">
    <location>
        <position position="79"/>
    </location>
</feature>
<evidence type="ECO:0000313" key="13">
    <source>
        <dbReference type="EMBL" id="OGG20130.1"/>
    </source>
</evidence>
<dbReference type="PROSITE" id="PS51273">
    <property type="entry name" value="GATASE_TYPE_1"/>
    <property type="match status" value="1"/>
</dbReference>
<dbReference type="GO" id="GO:0000107">
    <property type="term" value="F:imidazoleglycerol-phosphate synthase activity"/>
    <property type="evidence" value="ECO:0007669"/>
    <property type="project" value="UniProtKB-UniRule"/>
</dbReference>
<comment type="catalytic activity">
    <reaction evidence="9 10">
        <text>L-glutamine + H2O = L-glutamate + NH4(+)</text>
        <dbReference type="Rhea" id="RHEA:15889"/>
        <dbReference type="ChEBI" id="CHEBI:15377"/>
        <dbReference type="ChEBI" id="CHEBI:28938"/>
        <dbReference type="ChEBI" id="CHEBI:29985"/>
        <dbReference type="ChEBI" id="CHEBI:58359"/>
        <dbReference type="EC" id="3.5.1.2"/>
    </reaction>
</comment>
<evidence type="ECO:0000256" key="5">
    <source>
        <dbReference type="ARBA" id="ARBA00022962"/>
    </source>
</evidence>
<keyword evidence="3 10" id="KW-0028">Amino-acid biosynthesis</keyword>
<evidence type="ECO:0000313" key="14">
    <source>
        <dbReference type="Proteomes" id="UP000177092"/>
    </source>
</evidence>
<dbReference type="UniPathway" id="UPA00031">
    <property type="reaction ID" value="UER00010"/>
</dbReference>
<comment type="caution">
    <text evidence="13">The sequence shown here is derived from an EMBL/GenBank/DDBJ whole genome shotgun (WGS) entry which is preliminary data.</text>
</comment>
<proteinExistence type="inferred from homology"/>
<name>A0A1F6A600_9BACT</name>